<dbReference type="PANTHER" id="PTHR21089:SF1">
    <property type="entry name" value="BIFUNCTIONAL 3-DEHYDROQUINATE DEHYDRATASE_SHIKIMATE DEHYDROGENASE, CHLOROPLASTIC"/>
    <property type="match status" value="1"/>
</dbReference>
<keyword evidence="9 11" id="KW-0057">Aromatic amino acid biosynthesis</keyword>
<evidence type="ECO:0000256" key="4">
    <source>
        <dbReference type="ARBA" id="ARBA00022605"/>
    </source>
</evidence>
<evidence type="ECO:0000256" key="7">
    <source>
        <dbReference type="ARBA" id="ARBA00022777"/>
    </source>
</evidence>
<dbReference type="GO" id="GO:0005829">
    <property type="term" value="C:cytosol"/>
    <property type="evidence" value="ECO:0007669"/>
    <property type="project" value="TreeGrafter"/>
</dbReference>
<evidence type="ECO:0000259" key="12">
    <source>
        <dbReference type="Pfam" id="PF08501"/>
    </source>
</evidence>
<feature type="binding site" evidence="11">
    <location>
        <position position="322"/>
    </location>
    <ligand>
        <name>substrate</name>
    </ligand>
</feature>
<dbReference type="GO" id="GO:0009423">
    <property type="term" value="P:chorismate biosynthetic process"/>
    <property type="evidence" value="ECO:0007669"/>
    <property type="project" value="UniProtKB-UniRule"/>
</dbReference>
<evidence type="ECO:0000256" key="5">
    <source>
        <dbReference type="ARBA" id="ARBA00022679"/>
    </source>
</evidence>
<dbReference type="InterPro" id="IPR000623">
    <property type="entry name" value="Shikimate_kinase/TSH1"/>
</dbReference>
<evidence type="ECO:0000256" key="8">
    <source>
        <dbReference type="ARBA" id="ARBA00022840"/>
    </source>
</evidence>
<dbReference type="CDD" id="cd01065">
    <property type="entry name" value="NAD_bind_Shikimate_DH"/>
    <property type="match status" value="1"/>
</dbReference>
<keyword evidence="11" id="KW-0460">Magnesium</keyword>
<dbReference type="Gene3D" id="3.40.50.10860">
    <property type="entry name" value="Leucine Dehydrogenase, chain A, domain 1"/>
    <property type="match status" value="1"/>
</dbReference>
<proteinExistence type="inferred from homology"/>
<comment type="subcellular location">
    <subcellularLocation>
        <location evidence="11">Cytoplasm</location>
    </subcellularLocation>
</comment>
<dbReference type="InterPro" id="IPR023000">
    <property type="entry name" value="Shikimate_kinase_CS"/>
</dbReference>
<dbReference type="PROSITE" id="PS01128">
    <property type="entry name" value="SHIKIMATE_KINASE"/>
    <property type="match status" value="1"/>
</dbReference>
<organism evidence="13 14">
    <name type="scientific">Candidatus Fimisoma avicola</name>
    <dbReference type="NCBI Taxonomy" id="2840826"/>
    <lineage>
        <taxon>Bacteria</taxon>
        <taxon>Bacillati</taxon>
        <taxon>Bacillota</taxon>
        <taxon>Clostridia</taxon>
        <taxon>Eubacteriales</taxon>
        <taxon>Candidatus Fimisoma</taxon>
    </lineage>
</organism>
<dbReference type="InterPro" id="IPR027417">
    <property type="entry name" value="P-loop_NTPase"/>
</dbReference>
<dbReference type="InterPro" id="IPR046346">
    <property type="entry name" value="Aminoacid_DH-like_N_sf"/>
</dbReference>
<dbReference type="EC" id="2.7.1.71" evidence="3 11"/>
<comment type="caution">
    <text evidence="13">The sequence shown here is derived from an EMBL/GenBank/DDBJ whole genome shotgun (WGS) entry which is preliminary data.</text>
</comment>
<dbReference type="CDD" id="cd00464">
    <property type="entry name" value="SK"/>
    <property type="match status" value="1"/>
</dbReference>
<comment type="pathway">
    <text evidence="1 11">Metabolic intermediate biosynthesis; chorismate biosynthesis; chorismate from D-erythrose 4-phosphate and phosphoenolpyruvate: step 5/7.</text>
</comment>
<dbReference type="SUPFAM" id="SSF51735">
    <property type="entry name" value="NAD(P)-binding Rossmann-fold domains"/>
    <property type="match status" value="1"/>
</dbReference>
<evidence type="ECO:0000256" key="6">
    <source>
        <dbReference type="ARBA" id="ARBA00022741"/>
    </source>
</evidence>
<dbReference type="GO" id="GO:0009073">
    <property type="term" value="P:aromatic amino acid family biosynthetic process"/>
    <property type="evidence" value="ECO:0007669"/>
    <property type="project" value="UniProtKB-KW"/>
</dbReference>
<dbReference type="AlphaFoldDB" id="A0A9D1I3G2"/>
<dbReference type="SUPFAM" id="SSF52540">
    <property type="entry name" value="P-loop containing nucleoside triphosphate hydrolases"/>
    <property type="match status" value="1"/>
</dbReference>
<comment type="catalytic activity">
    <reaction evidence="10 11">
        <text>shikimate + ATP = 3-phosphoshikimate + ADP + H(+)</text>
        <dbReference type="Rhea" id="RHEA:13121"/>
        <dbReference type="ChEBI" id="CHEBI:15378"/>
        <dbReference type="ChEBI" id="CHEBI:30616"/>
        <dbReference type="ChEBI" id="CHEBI:36208"/>
        <dbReference type="ChEBI" id="CHEBI:145989"/>
        <dbReference type="ChEBI" id="CHEBI:456216"/>
        <dbReference type="EC" id="2.7.1.71"/>
    </reaction>
</comment>
<keyword evidence="11" id="KW-0479">Metal-binding</keyword>
<comment type="function">
    <text evidence="11">Catalyzes the specific phosphorylation of the 3-hydroxyl group of shikimic acid using ATP as a cosubstrate.</text>
</comment>
<dbReference type="InterPro" id="IPR036291">
    <property type="entry name" value="NAD(P)-bd_dom_sf"/>
</dbReference>
<feature type="binding site" evidence="11">
    <location>
        <begin position="276"/>
        <end position="281"/>
    </location>
    <ligand>
        <name>ATP</name>
        <dbReference type="ChEBI" id="CHEBI:30616"/>
    </ligand>
</feature>
<comment type="cofactor">
    <cofactor evidence="11">
        <name>Mg(2+)</name>
        <dbReference type="ChEBI" id="CHEBI:18420"/>
    </cofactor>
    <text evidence="11">Binds 1 Mg(2+) ion per subunit.</text>
</comment>
<dbReference type="Gene3D" id="3.40.50.300">
    <property type="entry name" value="P-loop containing nucleotide triphosphate hydrolases"/>
    <property type="match status" value="1"/>
</dbReference>
<name>A0A9D1I3G2_9FIRM</name>
<keyword evidence="11" id="KW-0963">Cytoplasm</keyword>
<feature type="binding site" evidence="11">
    <location>
        <position position="378"/>
    </location>
    <ligand>
        <name>ATP</name>
        <dbReference type="ChEBI" id="CHEBI:30616"/>
    </ligand>
</feature>
<evidence type="ECO:0000256" key="1">
    <source>
        <dbReference type="ARBA" id="ARBA00004842"/>
    </source>
</evidence>
<keyword evidence="7 11" id="KW-0418">Kinase</keyword>
<feature type="binding site" evidence="11">
    <location>
        <position position="280"/>
    </location>
    <ligand>
        <name>Mg(2+)</name>
        <dbReference type="ChEBI" id="CHEBI:18420"/>
    </ligand>
</feature>
<feature type="binding site" evidence="11">
    <location>
        <position position="394"/>
    </location>
    <ligand>
        <name>substrate</name>
    </ligand>
</feature>
<evidence type="ECO:0000256" key="9">
    <source>
        <dbReference type="ARBA" id="ARBA00023141"/>
    </source>
</evidence>
<comment type="pathway">
    <text evidence="2">Metabolic intermediate biosynthesis; chorismate biosynthesis; chorismate from D-erythrose 4-phosphate and phosphoenolpyruvate: step 4/7.</text>
</comment>
<keyword evidence="8 11" id="KW-0067">ATP-binding</keyword>
<dbReference type="Proteomes" id="UP000824091">
    <property type="component" value="Unassembled WGS sequence"/>
</dbReference>
<evidence type="ECO:0000256" key="11">
    <source>
        <dbReference type="HAMAP-Rule" id="MF_00109"/>
    </source>
</evidence>
<dbReference type="InterPro" id="IPR013708">
    <property type="entry name" value="Shikimate_DH-bd_N"/>
</dbReference>
<reference evidence="13" key="1">
    <citation type="submission" date="2020-10" db="EMBL/GenBank/DDBJ databases">
        <authorList>
            <person name="Gilroy R."/>
        </authorList>
    </citation>
    <scope>NUCLEOTIDE SEQUENCE</scope>
    <source>
        <strain evidence="13">11300</strain>
    </source>
</reference>
<keyword evidence="5 11" id="KW-0808">Transferase</keyword>
<dbReference type="Pfam" id="PF08501">
    <property type="entry name" value="Shikimate_dh_N"/>
    <property type="match status" value="1"/>
</dbReference>
<sequence length="424" mass="47196">MSRYGLLGKKLGHSFSREIHSAIGGYEYELIQLDEGQLKEFLIKKDFDAVNVTIPYKKTVIPYLDRITAEAESIGSVNCIRNDGGRLIGHNTDFDGLAGLIRHCGAELAGKKVLILGTGGTGATADAVCKAMGADQIIKVSRKERHVCMDSKEMPAGEKTVSYEEAVKYHGDAQIMINATPCGMYPDIFRKPIDLNAFCRLEAMIDVIYNPLRSMAVSEALHMGIKAEGGLYMLVEQAVKASEFFFDTAYGPHMTERIFRSIYDRKANIVLTGMPASGKTTIAGILAQKTGRTVYDTDEMVEKDQGMKISEIFEKYGEEYFRDIESKVIRQAAAYSSAIIATGGGAVMREENIKALKMNGEIFFRDRDPEKLTPTADRPKAYNMDEIRKRYDERYDTYVSTADHIIKEQDCAEKAADEILEVLS</sequence>
<accession>A0A9D1I3G2</accession>
<dbReference type="GO" id="GO:0005524">
    <property type="term" value="F:ATP binding"/>
    <property type="evidence" value="ECO:0007669"/>
    <property type="project" value="UniProtKB-UniRule"/>
</dbReference>
<dbReference type="GO" id="GO:0050661">
    <property type="term" value="F:NADP binding"/>
    <property type="evidence" value="ECO:0007669"/>
    <property type="project" value="TreeGrafter"/>
</dbReference>
<evidence type="ECO:0000256" key="10">
    <source>
        <dbReference type="ARBA" id="ARBA00048567"/>
    </source>
</evidence>
<feature type="binding site" evidence="11">
    <location>
        <position position="298"/>
    </location>
    <ligand>
        <name>substrate</name>
    </ligand>
</feature>
<dbReference type="HAMAP" id="MF_00109">
    <property type="entry name" value="Shikimate_kinase"/>
    <property type="match status" value="1"/>
</dbReference>
<dbReference type="PRINTS" id="PR01100">
    <property type="entry name" value="SHIKIMTKNASE"/>
</dbReference>
<comment type="subunit">
    <text evidence="11">Monomer.</text>
</comment>
<dbReference type="Gene3D" id="3.40.50.720">
    <property type="entry name" value="NAD(P)-binding Rossmann-like Domain"/>
    <property type="match status" value="1"/>
</dbReference>
<dbReference type="InterPro" id="IPR022893">
    <property type="entry name" value="Shikimate_DH_fam"/>
</dbReference>
<feature type="binding site" evidence="11">
    <location>
        <position position="344"/>
    </location>
    <ligand>
        <name>substrate</name>
    </ligand>
</feature>
<protein>
    <recommendedName>
        <fullName evidence="3 11">Shikimate kinase</fullName>
        <shortName evidence="11">SK</shortName>
        <ecNumber evidence="3 11">2.7.1.71</ecNumber>
    </recommendedName>
</protein>
<evidence type="ECO:0000256" key="2">
    <source>
        <dbReference type="ARBA" id="ARBA00004871"/>
    </source>
</evidence>
<dbReference type="GO" id="GO:0019632">
    <property type="term" value="P:shikimate metabolic process"/>
    <property type="evidence" value="ECO:0007669"/>
    <property type="project" value="TreeGrafter"/>
</dbReference>
<dbReference type="GO" id="GO:0000287">
    <property type="term" value="F:magnesium ion binding"/>
    <property type="evidence" value="ECO:0007669"/>
    <property type="project" value="UniProtKB-UniRule"/>
</dbReference>
<dbReference type="InterPro" id="IPR031322">
    <property type="entry name" value="Shikimate/glucono_kinase"/>
</dbReference>
<dbReference type="Pfam" id="PF01202">
    <property type="entry name" value="SKI"/>
    <property type="match status" value="1"/>
</dbReference>
<reference evidence="13" key="2">
    <citation type="journal article" date="2021" name="PeerJ">
        <title>Extensive microbial diversity within the chicken gut microbiome revealed by metagenomics and culture.</title>
        <authorList>
            <person name="Gilroy R."/>
            <person name="Ravi A."/>
            <person name="Getino M."/>
            <person name="Pursley I."/>
            <person name="Horton D.L."/>
            <person name="Alikhan N.F."/>
            <person name="Baker D."/>
            <person name="Gharbi K."/>
            <person name="Hall N."/>
            <person name="Watson M."/>
            <person name="Adriaenssens E.M."/>
            <person name="Foster-Nyarko E."/>
            <person name="Jarju S."/>
            <person name="Secka A."/>
            <person name="Antonio M."/>
            <person name="Oren A."/>
            <person name="Chaudhuri R.R."/>
            <person name="La Ragione R."/>
            <person name="Hildebrand F."/>
            <person name="Pallen M.J."/>
        </authorList>
    </citation>
    <scope>NUCLEOTIDE SEQUENCE</scope>
    <source>
        <strain evidence="13">11300</strain>
    </source>
</reference>
<gene>
    <name evidence="11" type="primary">aroK</name>
    <name evidence="13" type="ORF">IAD16_02675</name>
</gene>
<dbReference type="EMBL" id="DVMO01000041">
    <property type="protein sequence ID" value="HIU27272.1"/>
    <property type="molecule type" value="Genomic_DNA"/>
</dbReference>
<dbReference type="GO" id="GO:0004764">
    <property type="term" value="F:shikimate 3-dehydrogenase (NADP+) activity"/>
    <property type="evidence" value="ECO:0007669"/>
    <property type="project" value="InterPro"/>
</dbReference>
<comment type="similarity">
    <text evidence="11">Belongs to the shikimate kinase family.</text>
</comment>
<comment type="caution">
    <text evidence="11">Lacks conserved residue(s) required for the propagation of feature annotation.</text>
</comment>
<keyword evidence="4 11" id="KW-0028">Amino-acid biosynthesis</keyword>
<dbReference type="GO" id="GO:0004765">
    <property type="term" value="F:shikimate kinase activity"/>
    <property type="evidence" value="ECO:0007669"/>
    <property type="project" value="UniProtKB-UniRule"/>
</dbReference>
<evidence type="ECO:0000313" key="13">
    <source>
        <dbReference type="EMBL" id="HIU27272.1"/>
    </source>
</evidence>
<feature type="domain" description="Shikimate dehydrogenase substrate binding N-terminal" evidence="12">
    <location>
        <begin position="6"/>
        <end position="80"/>
    </location>
</feature>
<evidence type="ECO:0000313" key="14">
    <source>
        <dbReference type="Proteomes" id="UP000824091"/>
    </source>
</evidence>
<keyword evidence="6 11" id="KW-0547">Nucleotide-binding</keyword>
<dbReference type="SUPFAM" id="SSF53223">
    <property type="entry name" value="Aminoacid dehydrogenase-like, N-terminal domain"/>
    <property type="match status" value="1"/>
</dbReference>
<dbReference type="PANTHER" id="PTHR21089">
    <property type="entry name" value="SHIKIMATE DEHYDROGENASE"/>
    <property type="match status" value="1"/>
</dbReference>
<evidence type="ECO:0000256" key="3">
    <source>
        <dbReference type="ARBA" id="ARBA00012154"/>
    </source>
</evidence>
<dbReference type="GO" id="GO:0008652">
    <property type="term" value="P:amino acid biosynthetic process"/>
    <property type="evidence" value="ECO:0007669"/>
    <property type="project" value="UniProtKB-KW"/>
</dbReference>